<dbReference type="Pfam" id="PF23562">
    <property type="entry name" value="AMP-binding_C_3"/>
    <property type="match status" value="1"/>
</dbReference>
<dbReference type="InterPro" id="IPR050237">
    <property type="entry name" value="ATP-dep_AMP-bd_enzyme"/>
</dbReference>
<keyword evidence="6" id="KW-1185">Reference proteome</keyword>
<evidence type="ECO:0000313" key="6">
    <source>
        <dbReference type="Proteomes" id="UP000295058"/>
    </source>
</evidence>
<dbReference type="PANTHER" id="PTHR43767:SF8">
    <property type="entry name" value="LONG-CHAIN-FATTY-ACID--COA LIGASE"/>
    <property type="match status" value="1"/>
</dbReference>
<dbReference type="PROSITE" id="PS00455">
    <property type="entry name" value="AMP_BINDING"/>
    <property type="match status" value="1"/>
</dbReference>
<dbReference type="EMBL" id="SODO01000006">
    <property type="protein sequence ID" value="TDW59048.1"/>
    <property type="molecule type" value="Genomic_DNA"/>
</dbReference>
<organism evidence="3 5">
    <name type="scientific">Oceanimonas baumannii</name>
    <dbReference type="NCBI Taxonomy" id="129578"/>
    <lineage>
        <taxon>Bacteria</taxon>
        <taxon>Pseudomonadati</taxon>
        <taxon>Pseudomonadota</taxon>
        <taxon>Gammaproteobacteria</taxon>
        <taxon>Aeromonadales</taxon>
        <taxon>Aeromonadaceae</taxon>
        <taxon>Oceanimonas</taxon>
    </lineage>
</organism>
<evidence type="ECO:0000259" key="2">
    <source>
        <dbReference type="Pfam" id="PF00501"/>
    </source>
</evidence>
<protein>
    <submittedName>
        <fullName evidence="3">Long-chain acyl-CoA synthetase</fullName>
    </submittedName>
    <submittedName>
        <fullName evidence="4">Long-subunit acyl-CoA synthetase (AMP-forming)</fullName>
    </submittedName>
</protein>
<dbReference type="RefSeq" id="WP_094278285.1">
    <property type="nucleotide sequence ID" value="NZ_NQJF01000007.1"/>
</dbReference>
<dbReference type="Proteomes" id="UP000243640">
    <property type="component" value="Unassembled WGS sequence"/>
</dbReference>
<gene>
    <name evidence="3" type="ORF">B6S09_09620</name>
    <name evidence="4" type="ORF">LY04_01875</name>
</gene>
<dbReference type="AlphaFoldDB" id="A0A235CKD4"/>
<reference evidence="3 5" key="1">
    <citation type="submission" date="2017-08" db="EMBL/GenBank/DDBJ databases">
        <title>Draft Genome Sequence of the Marine Bacterium Oceanimonas baumannii ATCC 700832.</title>
        <authorList>
            <person name="Mcclelland W.D."/>
            <person name="Brennan M.A."/>
            <person name="Trachtenberg A.M."/>
            <person name="Maclea K.S."/>
        </authorList>
    </citation>
    <scope>NUCLEOTIDE SEQUENCE [LARGE SCALE GENOMIC DNA]</scope>
    <source>
        <strain evidence="3 5">ATCC 700832</strain>
    </source>
</reference>
<dbReference type="InterPro" id="IPR000873">
    <property type="entry name" value="AMP-dep_synth/lig_dom"/>
</dbReference>
<dbReference type="SUPFAM" id="SSF56801">
    <property type="entry name" value="Acetyl-CoA synthetase-like"/>
    <property type="match status" value="1"/>
</dbReference>
<dbReference type="Pfam" id="PF00501">
    <property type="entry name" value="AMP-binding"/>
    <property type="match status" value="1"/>
</dbReference>
<dbReference type="PANTHER" id="PTHR43767">
    <property type="entry name" value="LONG-CHAIN-FATTY-ACID--COA LIGASE"/>
    <property type="match status" value="1"/>
</dbReference>
<keyword evidence="1" id="KW-0436">Ligase</keyword>
<dbReference type="Gene3D" id="3.40.50.12780">
    <property type="entry name" value="N-terminal domain of ligase-like"/>
    <property type="match status" value="1"/>
</dbReference>
<dbReference type="EMBL" id="NQJF01000007">
    <property type="protein sequence ID" value="OYD24315.1"/>
    <property type="molecule type" value="Genomic_DNA"/>
</dbReference>
<dbReference type="OrthoDB" id="9757559at2"/>
<reference evidence="4 6" key="2">
    <citation type="submission" date="2019-03" db="EMBL/GenBank/DDBJ databases">
        <title>Genomic Encyclopedia of Archaeal and Bacterial Type Strains, Phase II (KMG-II): from individual species to whole genera.</title>
        <authorList>
            <person name="Goeker M."/>
        </authorList>
    </citation>
    <scope>NUCLEOTIDE SEQUENCE [LARGE SCALE GENOMIC DNA]</scope>
    <source>
        <strain evidence="4 6">DSM 15594</strain>
    </source>
</reference>
<evidence type="ECO:0000313" key="4">
    <source>
        <dbReference type="EMBL" id="TDW59048.1"/>
    </source>
</evidence>
<evidence type="ECO:0000313" key="5">
    <source>
        <dbReference type="Proteomes" id="UP000243640"/>
    </source>
</evidence>
<evidence type="ECO:0000313" key="3">
    <source>
        <dbReference type="EMBL" id="OYD24315.1"/>
    </source>
</evidence>
<comment type="caution">
    <text evidence="3">The sequence shown here is derived from an EMBL/GenBank/DDBJ whole genome shotgun (WGS) entry which is preliminary data.</text>
</comment>
<dbReference type="InterPro" id="IPR020845">
    <property type="entry name" value="AMP-binding_CS"/>
</dbReference>
<proteinExistence type="predicted"/>
<feature type="domain" description="AMP-dependent synthetase/ligase" evidence="2">
    <location>
        <begin position="9"/>
        <end position="337"/>
    </location>
</feature>
<dbReference type="InterPro" id="IPR042099">
    <property type="entry name" value="ANL_N_sf"/>
</dbReference>
<dbReference type="GO" id="GO:0016874">
    <property type="term" value="F:ligase activity"/>
    <property type="evidence" value="ECO:0007669"/>
    <property type="project" value="UniProtKB-KW"/>
</dbReference>
<name>A0A235CKD4_9GAMM</name>
<accession>A0A235CKD4</accession>
<evidence type="ECO:0000256" key="1">
    <source>
        <dbReference type="ARBA" id="ARBA00022598"/>
    </source>
</evidence>
<sequence length="481" mass="51178">MTSLWNRLDQHAQQQGNAIALQDATTRVCYRELLPRIRALANTLVRAGTRRLALQLDNGIDWALCDLACAHAGLVVVPVPGFFSAEQRQWLLDSSGADTLIGPPADGWQPLALAPGLSGWRRQVDSPVPLPAGTAKITYTSGTTGQPKGVCLSLKQELTTVHALAERLAGTRVEHHLTLLPLSTLLENLAGLYLPLWLGATATLPGLEEVGFTGSSQLDASRLATALTHCQPHSLVLVPELLRLLTGLCLRRPTLANSLRLVAVGGGRVAPGLLRQARAAGIPAVEGYGLSECGSVVALNSPEYHRPGSVGRPLDHLSVRIDENGEIHVRGGAMLGYLGEPAAPAEIATGDLGRLDADGFLYITGRRKNVQITAFGRNFSPEWVEAEAQGCPAIARLVIIGDGLPANLALVQPLPGQESALPEQIAALNAQLPDYARIHHWLVPSPGLAEAGLLTANGRPRRDAIRRAYADQIQHLTGVHP</sequence>
<dbReference type="Proteomes" id="UP000295058">
    <property type="component" value="Unassembled WGS sequence"/>
</dbReference>